<dbReference type="InterPro" id="IPR018445">
    <property type="entry name" value="Put_Phosphate_transp_reg"/>
</dbReference>
<dbReference type="InterPro" id="IPR038078">
    <property type="entry name" value="PhoU-like_sf"/>
</dbReference>
<dbReference type="Proteomes" id="UP000501868">
    <property type="component" value="Chromosome"/>
</dbReference>
<evidence type="ECO:0000313" key="3">
    <source>
        <dbReference type="Proteomes" id="UP000501868"/>
    </source>
</evidence>
<dbReference type="Pfam" id="PF01865">
    <property type="entry name" value="PhoU_div"/>
    <property type="match status" value="1"/>
</dbReference>
<comment type="similarity">
    <text evidence="1">Belongs to the UPF0111 family.</text>
</comment>
<dbReference type="PANTHER" id="PTHR37298">
    <property type="entry name" value="UPF0111 PROTEIN YKAA"/>
    <property type="match status" value="1"/>
</dbReference>
<dbReference type="EMBL" id="CP051128">
    <property type="protein sequence ID" value="QIZ05699.1"/>
    <property type="molecule type" value="Genomic_DNA"/>
</dbReference>
<dbReference type="Gene3D" id="1.20.58.220">
    <property type="entry name" value="Phosphate transport system protein phou homolog 2, domain 2"/>
    <property type="match status" value="1"/>
</dbReference>
<name>A0A6H1NWN6_PRIMG</name>
<dbReference type="PANTHER" id="PTHR37298:SF1">
    <property type="entry name" value="UPF0111 PROTEIN YKAA"/>
    <property type="match status" value="1"/>
</dbReference>
<dbReference type="AlphaFoldDB" id="A0A6H1NWN6"/>
<protein>
    <submittedName>
        <fullName evidence="2">DUF47 domain-containing protein</fullName>
    </submittedName>
</protein>
<dbReference type="InterPro" id="IPR052912">
    <property type="entry name" value="UPF0111_domain"/>
</dbReference>
<reference evidence="2 3" key="1">
    <citation type="submission" date="2020-04" db="EMBL/GenBank/DDBJ databases">
        <title>Genome-Wide Identification of 5-Methylcytosine Sites in Bacterial Genomes By High-Throughput Sequencing of MspJI Restriction Fragments.</title>
        <authorList>
            <person name="Wu V."/>
        </authorList>
    </citation>
    <scope>NUCLEOTIDE SEQUENCE [LARGE SCALE GENOMIC DNA]</scope>
    <source>
        <strain evidence="2 3">S2</strain>
    </source>
</reference>
<reference evidence="2 3" key="2">
    <citation type="submission" date="2020-04" db="EMBL/GenBank/DDBJ databases">
        <authorList>
            <person name="Fomenkov A."/>
            <person name="Anton B.P."/>
            <person name="Roberts R.J."/>
        </authorList>
    </citation>
    <scope>NUCLEOTIDE SEQUENCE [LARGE SCALE GENOMIC DNA]</scope>
    <source>
        <strain evidence="2 3">S2</strain>
    </source>
</reference>
<organism evidence="2 3">
    <name type="scientific">Priestia megaterium</name>
    <name type="common">Bacillus megaterium</name>
    <dbReference type="NCBI Taxonomy" id="1404"/>
    <lineage>
        <taxon>Bacteria</taxon>
        <taxon>Bacillati</taxon>
        <taxon>Bacillota</taxon>
        <taxon>Bacilli</taxon>
        <taxon>Bacillales</taxon>
        <taxon>Bacillaceae</taxon>
        <taxon>Priestia</taxon>
    </lineage>
</organism>
<gene>
    <name evidence="2" type="ORF">HFZ78_02180</name>
</gene>
<sequence>MAVKKKDKFFNHLNSISLNLKESANYFADYKLKNVSDLKIFSETMKEFESNGDAMVHDLIKDLNNAFITPFEREDILALSISMDDILDGLYHTAALFEMYSIIEMDDFMLKFVDEIKNCAAQIDAAIELLSTKKLLHIREYAIKIKEIESNCDHILRASIKHLFTAEKDPIRIIKYKQIYEGLEEIANCCQAVANSFDTIIMKNA</sequence>
<evidence type="ECO:0000256" key="1">
    <source>
        <dbReference type="ARBA" id="ARBA00008591"/>
    </source>
</evidence>
<accession>A0A6H1NWN6</accession>
<evidence type="ECO:0000313" key="2">
    <source>
        <dbReference type="EMBL" id="QIZ05699.1"/>
    </source>
</evidence>
<proteinExistence type="inferred from homology"/>